<organism evidence="2 3">
    <name type="scientific">Linum tenue</name>
    <dbReference type="NCBI Taxonomy" id="586396"/>
    <lineage>
        <taxon>Eukaryota</taxon>
        <taxon>Viridiplantae</taxon>
        <taxon>Streptophyta</taxon>
        <taxon>Embryophyta</taxon>
        <taxon>Tracheophyta</taxon>
        <taxon>Spermatophyta</taxon>
        <taxon>Magnoliopsida</taxon>
        <taxon>eudicotyledons</taxon>
        <taxon>Gunneridae</taxon>
        <taxon>Pentapetalae</taxon>
        <taxon>rosids</taxon>
        <taxon>fabids</taxon>
        <taxon>Malpighiales</taxon>
        <taxon>Linaceae</taxon>
        <taxon>Linum</taxon>
    </lineage>
</organism>
<dbReference type="Proteomes" id="UP001154282">
    <property type="component" value="Unassembled WGS sequence"/>
</dbReference>
<comment type="caution">
    <text evidence="2">The sequence shown here is derived from an EMBL/GenBank/DDBJ whole genome shotgun (WGS) entry which is preliminary data.</text>
</comment>
<accession>A0AAV0N2C8</accession>
<dbReference type="AlphaFoldDB" id="A0AAV0N2C8"/>
<evidence type="ECO:0000256" key="1">
    <source>
        <dbReference type="SAM" id="SignalP"/>
    </source>
</evidence>
<feature type="non-terminal residue" evidence="2">
    <location>
        <position position="1"/>
    </location>
</feature>
<feature type="chain" id="PRO_5043415369" evidence="1">
    <location>
        <begin position="21"/>
        <end position="150"/>
    </location>
</feature>
<keyword evidence="1" id="KW-0732">Signal</keyword>
<name>A0AAV0N2C8_9ROSI</name>
<evidence type="ECO:0000313" key="2">
    <source>
        <dbReference type="EMBL" id="CAI0452660.1"/>
    </source>
</evidence>
<evidence type="ECO:0000313" key="3">
    <source>
        <dbReference type="Proteomes" id="UP001154282"/>
    </source>
</evidence>
<protein>
    <submittedName>
        <fullName evidence="2">Uncharacterized protein</fullName>
    </submittedName>
</protein>
<gene>
    <name evidence="2" type="ORF">LITE_LOCUS31302</name>
</gene>
<feature type="signal peptide" evidence="1">
    <location>
        <begin position="1"/>
        <end position="20"/>
    </location>
</feature>
<keyword evidence="3" id="KW-1185">Reference proteome</keyword>
<dbReference type="EMBL" id="CAMGYJ010000007">
    <property type="protein sequence ID" value="CAI0452660.1"/>
    <property type="molecule type" value="Genomic_DNA"/>
</dbReference>
<reference evidence="2" key="1">
    <citation type="submission" date="2022-08" db="EMBL/GenBank/DDBJ databases">
        <authorList>
            <person name="Gutierrez-Valencia J."/>
        </authorList>
    </citation>
    <scope>NUCLEOTIDE SEQUENCE</scope>
</reference>
<sequence length="150" mass="17302">ANYLLWKAIYLHFGLTQTLAGSRSFSPLLPRLPYLFPSLLYSPLVLTKDGVKTASWFPDLLSGTLEQRRPRDVGGAVVRQSAKRSFIDLPFSPSPTTDCRSHDWILLFPIRLSIWKPDPSRPILSRSLSKKRQIYPVFYRGSEREVQRRQ</sequence>
<proteinExistence type="predicted"/>